<comment type="caution">
    <text evidence="9">The sequence shown here is derived from an EMBL/GenBank/DDBJ whole genome shotgun (WGS) entry which is preliminary data.</text>
</comment>
<feature type="transmembrane region" description="Helical" evidence="7">
    <location>
        <begin position="13"/>
        <end position="30"/>
    </location>
</feature>
<evidence type="ECO:0000256" key="4">
    <source>
        <dbReference type="ARBA" id="ARBA00022692"/>
    </source>
</evidence>
<dbReference type="Pfam" id="PF02308">
    <property type="entry name" value="MgtC"/>
    <property type="match status" value="1"/>
</dbReference>
<organism evidence="9 10">
    <name type="scientific">Candidatus Giovannonibacteria bacterium RIFCSPLOWO2_01_FULL_45_34</name>
    <dbReference type="NCBI Taxonomy" id="1798351"/>
    <lineage>
        <taxon>Bacteria</taxon>
        <taxon>Candidatus Giovannoniibacteriota</taxon>
    </lineage>
</organism>
<evidence type="ECO:0000256" key="6">
    <source>
        <dbReference type="ARBA" id="ARBA00023136"/>
    </source>
</evidence>
<evidence type="ECO:0000256" key="3">
    <source>
        <dbReference type="ARBA" id="ARBA00022475"/>
    </source>
</evidence>
<keyword evidence="5 7" id="KW-1133">Transmembrane helix</keyword>
<evidence type="ECO:0000256" key="1">
    <source>
        <dbReference type="ARBA" id="ARBA00004651"/>
    </source>
</evidence>
<gene>
    <name evidence="9" type="ORF">A2930_02195</name>
</gene>
<dbReference type="InterPro" id="IPR003416">
    <property type="entry name" value="MgtC/SapB/SrpB/YhiD_fam"/>
</dbReference>
<feature type="domain" description="MgtC/SapB/SrpB/YhiD N-terminal" evidence="8">
    <location>
        <begin position="17"/>
        <end position="144"/>
    </location>
</feature>
<dbReference type="GO" id="GO:0005886">
    <property type="term" value="C:plasma membrane"/>
    <property type="evidence" value="ECO:0007669"/>
    <property type="project" value="UniProtKB-SubCell"/>
</dbReference>
<dbReference type="EMBL" id="MFID01000014">
    <property type="protein sequence ID" value="OGF81250.1"/>
    <property type="molecule type" value="Genomic_DNA"/>
</dbReference>
<evidence type="ECO:0000256" key="7">
    <source>
        <dbReference type="SAM" id="Phobius"/>
    </source>
</evidence>
<evidence type="ECO:0000256" key="2">
    <source>
        <dbReference type="ARBA" id="ARBA00009298"/>
    </source>
</evidence>
<feature type="transmembrane region" description="Helical" evidence="7">
    <location>
        <begin position="42"/>
        <end position="63"/>
    </location>
</feature>
<dbReference type="AlphaFoldDB" id="A0A1F5X036"/>
<dbReference type="InterPro" id="IPR049177">
    <property type="entry name" value="MgtC_SapB_SrpB_YhiD_N"/>
</dbReference>
<comment type="similarity">
    <text evidence="2">Belongs to the MgtC/SapB family.</text>
</comment>
<keyword evidence="6 7" id="KW-0472">Membrane</keyword>
<keyword evidence="4 7" id="KW-0812">Transmembrane</keyword>
<accession>A0A1F5X036</accession>
<reference evidence="9 10" key="1">
    <citation type="journal article" date="2016" name="Nat. Commun.">
        <title>Thousands of microbial genomes shed light on interconnected biogeochemical processes in an aquifer system.</title>
        <authorList>
            <person name="Anantharaman K."/>
            <person name="Brown C.T."/>
            <person name="Hug L.A."/>
            <person name="Sharon I."/>
            <person name="Castelle C.J."/>
            <person name="Probst A.J."/>
            <person name="Thomas B.C."/>
            <person name="Singh A."/>
            <person name="Wilkins M.J."/>
            <person name="Karaoz U."/>
            <person name="Brodie E.L."/>
            <person name="Williams K.H."/>
            <person name="Hubbard S.S."/>
            <person name="Banfield J.F."/>
        </authorList>
    </citation>
    <scope>NUCLEOTIDE SEQUENCE [LARGE SCALE GENOMIC DNA]</scope>
</reference>
<evidence type="ECO:0000313" key="10">
    <source>
        <dbReference type="Proteomes" id="UP000178114"/>
    </source>
</evidence>
<sequence>MPENFLDAQTLQIIYRLTLAVVLGMLIGFEREYRAKPAGLRTYMLVALGAALFTVMSANSLLPELGRSSFDPSRIASQVVVGIGFIGGGLIFLKGDRMEGLTTAAGLWVTAAIGMTAGFGFYIVAVYSTLLVLFVLWVLRAFESRLHESIEKRDD</sequence>
<dbReference type="PANTHER" id="PTHR33778">
    <property type="entry name" value="PROTEIN MGTC"/>
    <property type="match status" value="1"/>
</dbReference>
<comment type="subcellular location">
    <subcellularLocation>
        <location evidence="1">Cell membrane</location>
        <topology evidence="1">Multi-pass membrane protein</topology>
    </subcellularLocation>
</comment>
<feature type="transmembrane region" description="Helical" evidence="7">
    <location>
        <begin position="105"/>
        <end position="138"/>
    </location>
</feature>
<feature type="transmembrane region" description="Helical" evidence="7">
    <location>
        <begin position="75"/>
        <end position="93"/>
    </location>
</feature>
<keyword evidence="3" id="KW-1003">Cell membrane</keyword>
<evidence type="ECO:0000256" key="5">
    <source>
        <dbReference type="ARBA" id="ARBA00022989"/>
    </source>
</evidence>
<proteinExistence type="inferred from homology"/>
<name>A0A1F5X036_9BACT</name>
<dbReference type="PRINTS" id="PR01837">
    <property type="entry name" value="MGTCSAPBPROT"/>
</dbReference>
<evidence type="ECO:0000259" key="8">
    <source>
        <dbReference type="Pfam" id="PF02308"/>
    </source>
</evidence>
<dbReference type="PANTHER" id="PTHR33778:SF1">
    <property type="entry name" value="MAGNESIUM TRANSPORTER YHID-RELATED"/>
    <property type="match status" value="1"/>
</dbReference>
<evidence type="ECO:0000313" key="9">
    <source>
        <dbReference type="EMBL" id="OGF81250.1"/>
    </source>
</evidence>
<protein>
    <recommendedName>
        <fullName evidence="8">MgtC/SapB/SrpB/YhiD N-terminal domain-containing protein</fullName>
    </recommendedName>
</protein>
<dbReference type="STRING" id="1798351.A2930_02195"/>
<dbReference type="Proteomes" id="UP000178114">
    <property type="component" value="Unassembled WGS sequence"/>
</dbReference>